<comment type="caution">
    <text evidence="2">The sequence shown here is derived from an EMBL/GenBank/DDBJ whole genome shotgun (WGS) entry which is preliminary data.</text>
</comment>
<dbReference type="Proteomes" id="UP000654257">
    <property type="component" value="Unassembled WGS sequence"/>
</dbReference>
<organism evidence="2 3">
    <name type="scientific">Rhodococcoides trifolii</name>
    <dbReference type="NCBI Taxonomy" id="908250"/>
    <lineage>
        <taxon>Bacteria</taxon>
        <taxon>Bacillati</taxon>
        <taxon>Actinomycetota</taxon>
        <taxon>Actinomycetes</taxon>
        <taxon>Mycobacteriales</taxon>
        <taxon>Nocardiaceae</taxon>
        <taxon>Rhodococcoides</taxon>
    </lineage>
</organism>
<dbReference type="AlphaFoldDB" id="A0A917D5Y0"/>
<keyword evidence="3" id="KW-1185">Reference proteome</keyword>
<evidence type="ECO:0000313" key="2">
    <source>
        <dbReference type="EMBL" id="GGG11814.1"/>
    </source>
</evidence>
<dbReference type="EMBL" id="BMCU01000003">
    <property type="protein sequence ID" value="GGG11814.1"/>
    <property type="molecule type" value="Genomic_DNA"/>
</dbReference>
<dbReference type="RefSeq" id="WP_188545414.1">
    <property type="nucleotide sequence ID" value="NZ_BMCU01000003.1"/>
</dbReference>
<reference evidence="2" key="2">
    <citation type="submission" date="2020-09" db="EMBL/GenBank/DDBJ databases">
        <authorList>
            <person name="Sun Q."/>
            <person name="Sedlacek I."/>
        </authorList>
    </citation>
    <scope>NUCLEOTIDE SEQUENCE</scope>
    <source>
        <strain evidence="2">CCM 7905</strain>
    </source>
</reference>
<name>A0A917D5Y0_9NOCA</name>
<feature type="transmembrane region" description="Helical" evidence="1">
    <location>
        <begin position="40"/>
        <end position="59"/>
    </location>
</feature>
<proteinExistence type="predicted"/>
<protein>
    <submittedName>
        <fullName evidence="2">Uncharacterized protein</fullName>
    </submittedName>
</protein>
<evidence type="ECO:0000313" key="3">
    <source>
        <dbReference type="Proteomes" id="UP000654257"/>
    </source>
</evidence>
<sequence>MSDDPSFSFARHALTSLGSAALVLAAVTVVVLAVRPGPGLGLLIVGVGIVMAVAVMAAVSRRTVRRAFGDDTDGHERVDPPT</sequence>
<keyword evidence="1" id="KW-1133">Transmembrane helix</keyword>
<accession>A0A917D5Y0</accession>
<evidence type="ECO:0000256" key="1">
    <source>
        <dbReference type="SAM" id="Phobius"/>
    </source>
</evidence>
<gene>
    <name evidence="2" type="ORF">GCM10007304_27220</name>
</gene>
<feature type="transmembrane region" description="Helical" evidence="1">
    <location>
        <begin position="12"/>
        <end position="34"/>
    </location>
</feature>
<keyword evidence="1" id="KW-0812">Transmembrane</keyword>
<keyword evidence="1" id="KW-0472">Membrane</keyword>
<reference evidence="2" key="1">
    <citation type="journal article" date="2014" name="Int. J. Syst. Evol. Microbiol.">
        <title>Complete genome sequence of Corynebacterium casei LMG S-19264T (=DSM 44701T), isolated from a smear-ripened cheese.</title>
        <authorList>
            <consortium name="US DOE Joint Genome Institute (JGI-PGF)"/>
            <person name="Walter F."/>
            <person name="Albersmeier A."/>
            <person name="Kalinowski J."/>
            <person name="Ruckert C."/>
        </authorList>
    </citation>
    <scope>NUCLEOTIDE SEQUENCE</scope>
    <source>
        <strain evidence="2">CCM 7905</strain>
    </source>
</reference>